<protein>
    <submittedName>
        <fullName evidence="2">Uncharacterized protein</fullName>
    </submittedName>
</protein>
<dbReference type="EMBL" id="JAKKPZ010000123">
    <property type="protein sequence ID" value="KAI1701242.1"/>
    <property type="molecule type" value="Genomic_DNA"/>
</dbReference>
<feature type="compositionally biased region" description="Polar residues" evidence="1">
    <location>
        <begin position="192"/>
        <end position="213"/>
    </location>
</feature>
<feature type="region of interest" description="Disordered" evidence="1">
    <location>
        <begin position="148"/>
        <end position="213"/>
    </location>
</feature>
<evidence type="ECO:0000313" key="2">
    <source>
        <dbReference type="EMBL" id="KAI1701242.1"/>
    </source>
</evidence>
<feature type="compositionally biased region" description="Polar residues" evidence="1">
    <location>
        <begin position="515"/>
        <end position="528"/>
    </location>
</feature>
<sequence>MSSNIFQKTAAMVRTRNMKQKLTEIGFESTGDDTNCDSDDDSIEYLGTQANIATGTISKRRKNYYLRHDNRGVSCAPNINLAAHDKTPKNYPDDQRGNAVQNGISPNSNKDSVETNTPVTLTLSVNDRNKRSGSSAPDICLARSRTLKDDMQDETNNNAQNGTSSNPNKELNSVKTDTPVTPRRSPRKSMANAKNETTSNLYNEHNNSVETNASLTLRQTRRSAANARNTILSYFDSLDSISTVQKTESPRNRKCSVETEDVTPDVSGVAQGSLKNTDATTPILPAEETSTRPTPIRPNPTSVRRRKLTEPTENRAKRVAGIDPQVIDVAEGSQCKTEVVIPPIFAADDRKTKSTPTNRQSDRHTQTYRVNILTQSPSRNASPVVPAQGRNSCKSAEVQTEQNLSECGAQTDEQTPVNVYGQSANETQRTVNSIGVQTERELSSEKMAQLLKLMHQDMWKKCHEVDRLIISERSFRRAIEKIETDFDIFRQSMEIKWLLELYDFAECINRHYQAQRNDTGPGGSQVNIKSDEETGADGNSIYGTEEYFKQLQKTGQSLKLQLGEFRRESGRELHKTLLNAEKEAFDLFWDSNKCISETSYMLQEAQRKKLSEYILSAIIFRPSRLVKGLESVDNSEP</sequence>
<feature type="region of interest" description="Disordered" evidence="1">
    <location>
        <begin position="285"/>
        <end position="313"/>
    </location>
</feature>
<accession>A0AAD4R034</accession>
<gene>
    <name evidence="2" type="ORF">DdX_16201</name>
</gene>
<evidence type="ECO:0000256" key="1">
    <source>
        <dbReference type="SAM" id="MobiDB-lite"/>
    </source>
</evidence>
<feature type="region of interest" description="Disordered" evidence="1">
    <location>
        <begin position="515"/>
        <end position="535"/>
    </location>
</feature>
<feature type="compositionally biased region" description="Polar residues" evidence="1">
    <location>
        <begin position="98"/>
        <end position="116"/>
    </location>
</feature>
<dbReference type="Proteomes" id="UP001201812">
    <property type="component" value="Unassembled WGS sequence"/>
</dbReference>
<organism evidence="2 3">
    <name type="scientific">Ditylenchus destructor</name>
    <dbReference type="NCBI Taxonomy" id="166010"/>
    <lineage>
        <taxon>Eukaryota</taxon>
        <taxon>Metazoa</taxon>
        <taxon>Ecdysozoa</taxon>
        <taxon>Nematoda</taxon>
        <taxon>Chromadorea</taxon>
        <taxon>Rhabditida</taxon>
        <taxon>Tylenchina</taxon>
        <taxon>Tylenchomorpha</taxon>
        <taxon>Sphaerularioidea</taxon>
        <taxon>Anguinidae</taxon>
        <taxon>Anguininae</taxon>
        <taxon>Ditylenchus</taxon>
    </lineage>
</organism>
<feature type="region of interest" description="Disordered" evidence="1">
    <location>
        <begin position="83"/>
        <end position="116"/>
    </location>
</feature>
<feature type="compositionally biased region" description="Polar residues" evidence="1">
    <location>
        <begin position="154"/>
        <end position="179"/>
    </location>
</feature>
<feature type="compositionally biased region" description="Basic and acidic residues" evidence="1">
    <location>
        <begin position="83"/>
        <end position="96"/>
    </location>
</feature>
<dbReference type="AlphaFoldDB" id="A0AAD4R034"/>
<proteinExistence type="predicted"/>
<name>A0AAD4R034_9BILA</name>
<reference evidence="2" key="1">
    <citation type="submission" date="2022-01" db="EMBL/GenBank/DDBJ databases">
        <title>Genome Sequence Resource for Two Populations of Ditylenchus destructor, the Migratory Endoparasitic Phytonematode.</title>
        <authorList>
            <person name="Zhang H."/>
            <person name="Lin R."/>
            <person name="Xie B."/>
        </authorList>
    </citation>
    <scope>NUCLEOTIDE SEQUENCE</scope>
    <source>
        <strain evidence="2">BazhouSP</strain>
    </source>
</reference>
<keyword evidence="3" id="KW-1185">Reference proteome</keyword>
<comment type="caution">
    <text evidence="2">The sequence shown here is derived from an EMBL/GenBank/DDBJ whole genome shotgun (WGS) entry which is preliminary data.</text>
</comment>
<evidence type="ECO:0000313" key="3">
    <source>
        <dbReference type="Proteomes" id="UP001201812"/>
    </source>
</evidence>